<reference evidence="1" key="1">
    <citation type="submission" date="2020-10" db="EMBL/GenBank/DDBJ databases">
        <title>The Whole-Genome Sequence of Metschnikowia persimmonesis, a Novel Endophytic Yeast Species Isolated from Medicinal Plant Diospyros kaki Thumb.</title>
        <authorList>
            <person name="Rahmat E."/>
            <person name="Kang Y."/>
        </authorList>
    </citation>
    <scope>NUCLEOTIDE SEQUENCE</scope>
    <source>
        <strain evidence="1">KIOM G15050</strain>
    </source>
</reference>
<evidence type="ECO:0000313" key="2">
    <source>
        <dbReference type="Proteomes" id="UP000649328"/>
    </source>
</evidence>
<comment type="caution">
    <text evidence="1">The sequence shown here is derived from an EMBL/GenBank/DDBJ whole genome shotgun (WGS) entry which is preliminary data.</text>
</comment>
<keyword evidence="2" id="KW-1185">Reference proteome</keyword>
<proteinExistence type="predicted"/>
<dbReference type="EMBL" id="JACBPP010000001">
    <property type="protein sequence ID" value="KAF8004985.1"/>
    <property type="molecule type" value="Genomic_DNA"/>
</dbReference>
<dbReference type="OrthoDB" id="242766at2759"/>
<accession>A0A8H7GWC2</accession>
<evidence type="ECO:0000313" key="1">
    <source>
        <dbReference type="EMBL" id="KAF8004985.1"/>
    </source>
</evidence>
<protein>
    <submittedName>
        <fullName evidence="1">Uncharacterized protein</fullName>
    </submittedName>
</protein>
<organism evidence="1 2">
    <name type="scientific">Metschnikowia pulcherrima</name>
    <dbReference type="NCBI Taxonomy" id="27326"/>
    <lineage>
        <taxon>Eukaryota</taxon>
        <taxon>Fungi</taxon>
        <taxon>Dikarya</taxon>
        <taxon>Ascomycota</taxon>
        <taxon>Saccharomycotina</taxon>
        <taxon>Pichiomycetes</taxon>
        <taxon>Metschnikowiaceae</taxon>
        <taxon>Metschnikowia</taxon>
    </lineage>
</organism>
<dbReference type="Proteomes" id="UP000649328">
    <property type="component" value="Unassembled WGS sequence"/>
</dbReference>
<gene>
    <name evidence="1" type="ORF">HF325_000442</name>
</gene>
<dbReference type="AlphaFoldDB" id="A0A8H7GWC2"/>
<sequence>MDLFFVEEEIINGRVTLDNEQHDVAVLANGTFVGRGLTEEQMMKEYVPTLLGSIMIGHEQESEQESEDMD</sequence>
<name>A0A8H7GWC2_9ASCO</name>